<evidence type="ECO:0008006" key="4">
    <source>
        <dbReference type="Google" id="ProtNLM"/>
    </source>
</evidence>
<keyword evidence="1" id="KW-0732">Signal</keyword>
<dbReference type="RefSeq" id="WP_409078683.1">
    <property type="nucleotide sequence ID" value="NZ_CP178857.1"/>
</dbReference>
<dbReference type="EMBL" id="JBJVNW010000006">
    <property type="protein sequence ID" value="MFM9518203.1"/>
    <property type="molecule type" value="Genomic_DNA"/>
</dbReference>
<feature type="chain" id="PRO_5045106084" description="Lipoprotein" evidence="1">
    <location>
        <begin position="20"/>
        <end position="118"/>
    </location>
</feature>
<sequence>MKLIVGALAIALLAGCSTASDIRKNAPLLTLSSEKKAKNVAECIRDGWQSTSLIGGSVGGVLQSSGERYSVIAPDPESPWHVVDITPTPSGSTVAYHFFRTWQDPSTKVTSVVESCAR</sequence>
<reference evidence="2 3" key="1">
    <citation type="submission" date="2024-12" db="EMBL/GenBank/DDBJ databases">
        <title>Pseudomonas species isolated from Lotus nodules promote plant growth.</title>
        <authorList>
            <person name="Yu Y.-H."/>
            <person name="Kurtenbach J."/>
            <person name="Crosbie D."/>
            <person name="Brachmann A."/>
            <person name="Marin M."/>
        </authorList>
    </citation>
    <scope>NUCLEOTIDE SEQUENCE [LARGE SCALE GENOMIC DNA]</scope>
    <source>
        <strain evidence="2 3">PLb12A</strain>
    </source>
</reference>
<evidence type="ECO:0000256" key="1">
    <source>
        <dbReference type="SAM" id="SignalP"/>
    </source>
</evidence>
<proteinExistence type="predicted"/>
<protein>
    <recommendedName>
        <fullName evidence="4">Lipoprotein</fullName>
    </recommendedName>
</protein>
<evidence type="ECO:0000313" key="3">
    <source>
        <dbReference type="Proteomes" id="UP001631987"/>
    </source>
</evidence>
<accession>A0ABW9H7V8</accession>
<comment type="caution">
    <text evidence="2">The sequence shown here is derived from an EMBL/GenBank/DDBJ whole genome shotgun (WGS) entry which is preliminary data.</text>
</comment>
<organism evidence="2 3">
    <name type="scientific">Pseudomonas monachiensis</name>
    <dbReference type="NCBI Taxonomy" id="3060212"/>
    <lineage>
        <taxon>Bacteria</taxon>
        <taxon>Pseudomonadati</taxon>
        <taxon>Pseudomonadota</taxon>
        <taxon>Gammaproteobacteria</taxon>
        <taxon>Pseudomonadales</taxon>
        <taxon>Pseudomonadaceae</taxon>
        <taxon>Pseudomonas</taxon>
    </lineage>
</organism>
<evidence type="ECO:0000313" key="2">
    <source>
        <dbReference type="EMBL" id="MFM9518203.1"/>
    </source>
</evidence>
<keyword evidence="3" id="KW-1185">Reference proteome</keyword>
<dbReference type="Proteomes" id="UP001631987">
    <property type="component" value="Unassembled WGS sequence"/>
</dbReference>
<dbReference type="PROSITE" id="PS51257">
    <property type="entry name" value="PROKAR_LIPOPROTEIN"/>
    <property type="match status" value="1"/>
</dbReference>
<feature type="signal peptide" evidence="1">
    <location>
        <begin position="1"/>
        <end position="19"/>
    </location>
</feature>
<gene>
    <name evidence="2" type="ORF">ACKKH4_13225</name>
</gene>
<name>A0ABW9H7V8_9PSED</name>